<dbReference type="Gene3D" id="1.10.10.10">
    <property type="entry name" value="Winged helix-like DNA-binding domain superfamily/Winged helix DNA-binding domain"/>
    <property type="match status" value="1"/>
</dbReference>
<dbReference type="SUPFAM" id="SSF46785">
    <property type="entry name" value="Winged helix' DNA-binding domain"/>
    <property type="match status" value="1"/>
</dbReference>
<dbReference type="InterPro" id="IPR036388">
    <property type="entry name" value="WH-like_DNA-bd_sf"/>
</dbReference>
<dbReference type="GO" id="GO:0003677">
    <property type="term" value="F:DNA binding"/>
    <property type="evidence" value="ECO:0007669"/>
    <property type="project" value="UniProtKB-KW"/>
</dbReference>
<dbReference type="InterPro" id="IPR036390">
    <property type="entry name" value="WH_DNA-bd_sf"/>
</dbReference>
<keyword evidence="4" id="KW-0804">Transcription</keyword>
<dbReference type="EMBL" id="ACCJ01000551">
    <property type="protein sequence ID" value="EEG51273.1"/>
    <property type="molecule type" value="Genomic_DNA"/>
</dbReference>
<evidence type="ECO:0000256" key="3">
    <source>
        <dbReference type="ARBA" id="ARBA00023125"/>
    </source>
</evidence>
<dbReference type="InterPro" id="IPR050536">
    <property type="entry name" value="DtxR_MntR_Metal-Reg"/>
</dbReference>
<dbReference type="InterPro" id="IPR036421">
    <property type="entry name" value="Fe_dep_repressor_sf"/>
</dbReference>
<evidence type="ECO:0000256" key="1">
    <source>
        <dbReference type="ARBA" id="ARBA00007871"/>
    </source>
</evidence>
<dbReference type="InterPro" id="IPR022689">
    <property type="entry name" value="Iron_dep_repressor"/>
</dbReference>
<dbReference type="SMART" id="SM00529">
    <property type="entry name" value="HTH_DTXR"/>
    <property type="match status" value="1"/>
</dbReference>
<comment type="similarity">
    <text evidence="1">Belongs to the DtxR/MntR family.</text>
</comment>
<dbReference type="AlphaFoldDB" id="C0DBM9"/>
<protein>
    <submittedName>
        <fullName evidence="6">Iron dependent repressor DNA binding domain protein</fullName>
    </submittedName>
</protein>
<evidence type="ECO:0000256" key="2">
    <source>
        <dbReference type="ARBA" id="ARBA00023015"/>
    </source>
</evidence>
<proteinExistence type="inferred from homology"/>
<dbReference type="GO" id="GO:0003700">
    <property type="term" value="F:DNA-binding transcription factor activity"/>
    <property type="evidence" value="ECO:0007669"/>
    <property type="project" value="InterPro"/>
</dbReference>
<dbReference type="Pfam" id="PF01325">
    <property type="entry name" value="Fe_dep_repress"/>
    <property type="match status" value="1"/>
</dbReference>
<dbReference type="InterPro" id="IPR022687">
    <property type="entry name" value="HTH_DTXR"/>
</dbReference>
<dbReference type="Pfam" id="PF02742">
    <property type="entry name" value="Fe_dep_repr_C"/>
    <property type="match status" value="1"/>
</dbReference>
<dbReference type="PROSITE" id="PS50944">
    <property type="entry name" value="HTH_DTXR"/>
    <property type="match status" value="1"/>
</dbReference>
<dbReference type="PANTHER" id="PTHR33238">
    <property type="entry name" value="IRON (METAL) DEPENDENT REPRESSOR, DTXR FAMILY"/>
    <property type="match status" value="1"/>
</dbReference>
<name>C0DBM9_9FIRM</name>
<dbReference type="GO" id="GO:0046914">
    <property type="term" value="F:transition metal ion binding"/>
    <property type="evidence" value="ECO:0007669"/>
    <property type="project" value="InterPro"/>
</dbReference>
<dbReference type="Proteomes" id="UP000004756">
    <property type="component" value="Unassembled WGS sequence"/>
</dbReference>
<evidence type="ECO:0000259" key="5">
    <source>
        <dbReference type="PROSITE" id="PS50944"/>
    </source>
</evidence>
<organism evidence="6 7">
    <name type="scientific">[Clostridium] asparagiforme DSM 15981</name>
    <dbReference type="NCBI Taxonomy" id="518636"/>
    <lineage>
        <taxon>Bacteria</taxon>
        <taxon>Bacillati</taxon>
        <taxon>Bacillota</taxon>
        <taxon>Clostridia</taxon>
        <taxon>Lachnospirales</taxon>
        <taxon>Lachnospiraceae</taxon>
        <taxon>Enterocloster</taxon>
    </lineage>
</organism>
<dbReference type="InterPro" id="IPR001367">
    <property type="entry name" value="Fe_dep_repressor"/>
</dbReference>
<accession>C0DBM9</accession>
<feature type="domain" description="HTH dtxR-type" evidence="5">
    <location>
        <begin position="1"/>
        <end position="70"/>
    </location>
</feature>
<dbReference type="SUPFAM" id="SSF47979">
    <property type="entry name" value="Iron-dependent repressor protein, dimerization domain"/>
    <property type="match status" value="1"/>
</dbReference>
<dbReference type="PANTHER" id="PTHR33238:SF7">
    <property type="entry name" value="IRON-DEPENDENT TRANSCRIPTIONAL REGULATOR"/>
    <property type="match status" value="1"/>
</dbReference>
<evidence type="ECO:0000313" key="7">
    <source>
        <dbReference type="Proteomes" id="UP000004756"/>
    </source>
</evidence>
<dbReference type="Gene3D" id="1.10.60.10">
    <property type="entry name" value="Iron dependent repressor, metal binding and dimerisation domain"/>
    <property type="match status" value="1"/>
</dbReference>
<reference evidence="6 7" key="1">
    <citation type="submission" date="2009-02" db="EMBL/GenBank/DDBJ databases">
        <title>Draft genome sequence of Clostridium asparagiforme (DSM 15981).</title>
        <authorList>
            <person name="Sudarsanam P."/>
            <person name="Ley R."/>
            <person name="Guruge J."/>
            <person name="Turnbaugh P.J."/>
            <person name="Mahowald M."/>
            <person name="Liep D."/>
            <person name="Gordon J."/>
        </authorList>
    </citation>
    <scope>NUCLEOTIDE SEQUENCE [LARGE SCALE GENOMIC DNA]</scope>
    <source>
        <strain evidence="6 7">DSM 15981</strain>
    </source>
</reference>
<keyword evidence="3" id="KW-0238">DNA-binding</keyword>
<keyword evidence="7" id="KW-1185">Reference proteome</keyword>
<evidence type="ECO:0000256" key="4">
    <source>
        <dbReference type="ARBA" id="ARBA00023163"/>
    </source>
</evidence>
<comment type="caution">
    <text evidence="6">The sequence shown here is derived from an EMBL/GenBank/DDBJ whole genome shotgun (WGS) entry which is preliminary data.</text>
</comment>
<dbReference type="GO" id="GO:0046983">
    <property type="term" value="F:protein dimerization activity"/>
    <property type="evidence" value="ECO:0007669"/>
    <property type="project" value="InterPro"/>
</dbReference>
<gene>
    <name evidence="6" type="ORF">CLOSTASPAR_06685</name>
</gene>
<dbReference type="HOGENOM" id="CLU_069532_3_1_9"/>
<keyword evidence="2" id="KW-0805">Transcription regulation</keyword>
<sequence>MRERWTLKIQESAENYLETILMLSQVKPHVRSIDIATELEFSKPSVSVAMKNLRENGYILVDPSGYITLSESGREIAETMYERHTLLSNWLMYLGVDRKTAVEDACRMEHILSASTFEAIKQHIMTGKELLPEE</sequence>
<evidence type="ECO:0000313" key="6">
    <source>
        <dbReference type="EMBL" id="EEG51273.1"/>
    </source>
</evidence>